<comment type="caution">
    <text evidence="1">The sequence shown here is derived from an EMBL/GenBank/DDBJ whole genome shotgun (WGS) entry which is preliminary data.</text>
</comment>
<sequence length="163" mass="18766">HKGVINLFKIQISFIRKSKIHVIMKKFLVNKKKVFVNIEIIYVINDLVINNPYHGTSILGGMWGFKVSTNINLARQIFNLIVKIGNRYKTTDKSLKGYDQYFLSDHVYERIIKNSTVHDSFLCNHFPNSKPFPSRRVGNCFVGYTGSCNASADFKNINLSKIF</sequence>
<evidence type="ECO:0000313" key="2">
    <source>
        <dbReference type="Proteomes" id="UP000276133"/>
    </source>
</evidence>
<gene>
    <name evidence="1" type="ORF">BpHYR1_008982</name>
</gene>
<dbReference type="OrthoDB" id="204305at2759"/>
<accession>A0A3M7RKV2</accession>
<keyword evidence="2" id="KW-1185">Reference proteome</keyword>
<protein>
    <submittedName>
        <fullName evidence="1">Uncharacterized protein</fullName>
    </submittedName>
</protein>
<dbReference type="Proteomes" id="UP000276133">
    <property type="component" value="Unassembled WGS sequence"/>
</dbReference>
<reference evidence="1 2" key="1">
    <citation type="journal article" date="2018" name="Sci. Rep.">
        <title>Genomic signatures of local adaptation to the degree of environmental predictability in rotifers.</title>
        <authorList>
            <person name="Franch-Gras L."/>
            <person name="Hahn C."/>
            <person name="Garcia-Roger E.M."/>
            <person name="Carmona M.J."/>
            <person name="Serra M."/>
            <person name="Gomez A."/>
        </authorList>
    </citation>
    <scope>NUCLEOTIDE SEQUENCE [LARGE SCALE GENOMIC DNA]</scope>
    <source>
        <strain evidence="1">HYR1</strain>
    </source>
</reference>
<dbReference type="EMBL" id="REGN01003157">
    <property type="protein sequence ID" value="RNA24203.1"/>
    <property type="molecule type" value="Genomic_DNA"/>
</dbReference>
<name>A0A3M7RKV2_BRAPC</name>
<proteinExistence type="predicted"/>
<feature type="non-terminal residue" evidence="1">
    <location>
        <position position="1"/>
    </location>
</feature>
<evidence type="ECO:0000313" key="1">
    <source>
        <dbReference type="EMBL" id="RNA24203.1"/>
    </source>
</evidence>
<organism evidence="1 2">
    <name type="scientific">Brachionus plicatilis</name>
    <name type="common">Marine rotifer</name>
    <name type="synonym">Brachionus muelleri</name>
    <dbReference type="NCBI Taxonomy" id="10195"/>
    <lineage>
        <taxon>Eukaryota</taxon>
        <taxon>Metazoa</taxon>
        <taxon>Spiralia</taxon>
        <taxon>Gnathifera</taxon>
        <taxon>Rotifera</taxon>
        <taxon>Eurotatoria</taxon>
        <taxon>Monogononta</taxon>
        <taxon>Pseudotrocha</taxon>
        <taxon>Ploima</taxon>
        <taxon>Brachionidae</taxon>
        <taxon>Brachionus</taxon>
    </lineage>
</organism>
<dbReference type="AlphaFoldDB" id="A0A3M7RKV2"/>